<protein>
    <submittedName>
        <fullName evidence="1">Uncharacterized protein</fullName>
    </submittedName>
</protein>
<evidence type="ECO:0000313" key="1">
    <source>
        <dbReference type="EMBL" id="KAA6386206.1"/>
    </source>
</evidence>
<accession>A0A5J4VVM0</accession>
<reference evidence="1 2" key="1">
    <citation type="submission" date="2019-03" db="EMBL/GenBank/DDBJ databases">
        <title>Single cell metagenomics reveals metabolic interactions within the superorganism composed of flagellate Streblomastix strix and complex community of Bacteroidetes bacteria on its surface.</title>
        <authorList>
            <person name="Treitli S.C."/>
            <person name="Kolisko M."/>
            <person name="Husnik F."/>
            <person name="Keeling P."/>
            <person name="Hampl V."/>
        </authorList>
    </citation>
    <scope>NUCLEOTIDE SEQUENCE [LARGE SCALE GENOMIC DNA]</scope>
    <source>
        <strain evidence="1">ST1C</strain>
    </source>
</reference>
<name>A0A5J4VVM0_9EUKA</name>
<proteinExistence type="predicted"/>
<gene>
    <name evidence="1" type="ORF">EZS28_018266</name>
</gene>
<organism evidence="1 2">
    <name type="scientific">Streblomastix strix</name>
    <dbReference type="NCBI Taxonomy" id="222440"/>
    <lineage>
        <taxon>Eukaryota</taxon>
        <taxon>Metamonada</taxon>
        <taxon>Preaxostyla</taxon>
        <taxon>Oxymonadida</taxon>
        <taxon>Streblomastigidae</taxon>
        <taxon>Streblomastix</taxon>
    </lineage>
</organism>
<dbReference type="EMBL" id="SNRW01004911">
    <property type="protein sequence ID" value="KAA6386206.1"/>
    <property type="molecule type" value="Genomic_DNA"/>
</dbReference>
<comment type="caution">
    <text evidence="1">The sequence shown here is derived from an EMBL/GenBank/DDBJ whole genome shotgun (WGS) entry which is preliminary data.</text>
</comment>
<dbReference type="Proteomes" id="UP000324800">
    <property type="component" value="Unassembled WGS sequence"/>
</dbReference>
<dbReference type="AlphaFoldDB" id="A0A5J4VVM0"/>
<evidence type="ECO:0000313" key="2">
    <source>
        <dbReference type="Proteomes" id="UP000324800"/>
    </source>
</evidence>
<sequence>MQILRNKDFKVSLKKEFEEILLRCLQVISSINLESSSKVIDWMIKKQQEVKLIGNIMSSADGQDDDDLISEAVRNLVSLVSNVNENKYLDPAAAQLRNEIQDNIEEEGIIEEEQALLFHTDTREKVGVKKRVSKLNDRINQ</sequence>